<comment type="caution">
    <text evidence="2">The sequence shown here is derived from an EMBL/GenBank/DDBJ whole genome shotgun (WGS) entry which is preliminary data.</text>
</comment>
<dbReference type="EMBL" id="PFFQ01000053">
    <property type="protein sequence ID" value="PIW15157.1"/>
    <property type="molecule type" value="Genomic_DNA"/>
</dbReference>
<evidence type="ECO:0000313" key="2">
    <source>
        <dbReference type="EMBL" id="PIW15157.1"/>
    </source>
</evidence>
<dbReference type="Pfam" id="PF05708">
    <property type="entry name" value="Peptidase_C92"/>
    <property type="match status" value="1"/>
</dbReference>
<proteinExistence type="predicted"/>
<evidence type="ECO:0000256" key="1">
    <source>
        <dbReference type="SAM" id="SignalP"/>
    </source>
</evidence>
<dbReference type="Gene3D" id="3.90.1720.10">
    <property type="entry name" value="endopeptidase domain like (from Nostoc punctiforme)"/>
    <property type="match status" value="1"/>
</dbReference>
<feature type="signal peptide" evidence="1">
    <location>
        <begin position="1"/>
        <end position="18"/>
    </location>
</feature>
<dbReference type="PROSITE" id="PS51257">
    <property type="entry name" value="PROKAR_LIPOPROTEIN"/>
    <property type="match status" value="1"/>
</dbReference>
<evidence type="ECO:0000313" key="3">
    <source>
        <dbReference type="Proteomes" id="UP000231019"/>
    </source>
</evidence>
<protein>
    <recommendedName>
        <fullName evidence="4">Permuted papain-like amidase YaeF/Yiix C92 family enzyme</fullName>
    </recommendedName>
</protein>
<dbReference type="SUPFAM" id="SSF54001">
    <property type="entry name" value="Cysteine proteinases"/>
    <property type="match status" value="1"/>
</dbReference>
<dbReference type="Proteomes" id="UP000231019">
    <property type="component" value="Unassembled WGS sequence"/>
</dbReference>
<feature type="chain" id="PRO_5014714617" description="Permuted papain-like amidase YaeF/Yiix C92 family enzyme" evidence="1">
    <location>
        <begin position="19"/>
        <end position="296"/>
    </location>
</feature>
<dbReference type="InterPro" id="IPR024453">
    <property type="entry name" value="Peptidase_C92"/>
</dbReference>
<evidence type="ECO:0008006" key="4">
    <source>
        <dbReference type="Google" id="ProtNLM"/>
    </source>
</evidence>
<organism evidence="2 3">
    <name type="scientific">bacterium (Candidatus Blackallbacteria) CG17_big_fil_post_rev_8_21_14_2_50_48_46</name>
    <dbReference type="NCBI Taxonomy" id="2014261"/>
    <lineage>
        <taxon>Bacteria</taxon>
        <taxon>Candidatus Blackallbacteria</taxon>
    </lineage>
</organism>
<name>A0A2M7G0V2_9BACT</name>
<keyword evidence="1" id="KW-0732">Signal</keyword>
<dbReference type="InterPro" id="IPR038765">
    <property type="entry name" value="Papain-like_cys_pep_sf"/>
</dbReference>
<reference evidence="2 3" key="1">
    <citation type="submission" date="2017-09" db="EMBL/GenBank/DDBJ databases">
        <title>Depth-based differentiation of microbial function through sediment-hosted aquifers and enrichment of novel symbionts in the deep terrestrial subsurface.</title>
        <authorList>
            <person name="Probst A.J."/>
            <person name="Ladd B."/>
            <person name="Jarett J.K."/>
            <person name="Geller-Mcgrath D.E."/>
            <person name="Sieber C.M."/>
            <person name="Emerson J.B."/>
            <person name="Anantharaman K."/>
            <person name="Thomas B.C."/>
            <person name="Malmstrom R."/>
            <person name="Stieglmeier M."/>
            <person name="Klingl A."/>
            <person name="Woyke T."/>
            <person name="Ryan C.M."/>
            <person name="Banfield J.F."/>
        </authorList>
    </citation>
    <scope>NUCLEOTIDE SEQUENCE [LARGE SCALE GENOMIC DNA]</scope>
    <source>
        <strain evidence="2">CG17_big_fil_post_rev_8_21_14_2_50_48_46</strain>
    </source>
</reference>
<dbReference type="AlphaFoldDB" id="A0A2M7G0V2"/>
<sequence>MKKIFALAFTALSLTACSATPSLLPVASGFQPPALRAAAAAPRQNLNELLPLLKQIFKNELADGLQAGQPSPDINQILEQKGPEAFKLLAVDASARKALYPYADQMVINEFNKPSPSDNVPPLSAQELQALLPRLQSGDVILCGNDQSFVHGILYLGRGEIVHSLATQPDMHDRFRGVVKESLATYIARSPRDTFVILRAKGQSAANFTPALNFAIKQVGKQYDSLFLYQTDERFYCTELVWSALRQIARPPRVMPHLVKYGWEMVTVEDFMDSPDLETVWTRNYTRPPVGRMHRY</sequence>
<gene>
    <name evidence="2" type="ORF">COW36_17175</name>
</gene>
<accession>A0A2M7G0V2</accession>